<keyword evidence="5 10" id="KW-0812">Transmembrane</keyword>
<reference evidence="11" key="1">
    <citation type="submission" date="2018-05" db="EMBL/GenBank/DDBJ databases">
        <authorList>
            <person name="Lanie J.A."/>
            <person name="Ng W.-L."/>
            <person name="Kazmierczak K.M."/>
            <person name="Andrzejewski T.M."/>
            <person name="Davidsen T.M."/>
            <person name="Wayne K.J."/>
            <person name="Tettelin H."/>
            <person name="Glass J.I."/>
            <person name="Rusch D."/>
            <person name="Podicherti R."/>
            <person name="Tsui H.-C.T."/>
            <person name="Winkler M.E."/>
        </authorList>
    </citation>
    <scope>NUCLEOTIDE SEQUENCE</scope>
</reference>
<feature type="transmembrane region" description="Helical" evidence="10">
    <location>
        <begin position="25"/>
        <end position="45"/>
    </location>
</feature>
<evidence type="ECO:0000256" key="5">
    <source>
        <dbReference type="ARBA" id="ARBA00022692"/>
    </source>
</evidence>
<dbReference type="NCBIfam" id="TIGR01946">
    <property type="entry name" value="rnfD"/>
    <property type="match status" value="1"/>
</dbReference>
<keyword evidence="1" id="KW-0813">Transport</keyword>
<sequence>MMQWTLLALIPGTLAYACIFGVGILINILVVCGTAVATEAMVMHLRGQSVRLLLDGTALVAAWLLALCLPPLLPVWQAMVGIGLGLVFGKHVYGGLGKNLFNPAMVGFAILIVSFPLSMSEWPAINDHQTIAEVLAAKTRSDKADAAYDGMSRATPLDAYKFRAGLTNAEFFSPSAEINWHAWLTINLAFLLGGMILLYREIISWQAPAGFLLALSLLAMLFFDSGSSMSLGSPVFHVFSGATMLAAFFIITDPVTSPMRKELLLLYGALIGAITFLIRVTGAYPEGVAF</sequence>
<accession>A0A382LHL5</accession>
<protein>
    <recommendedName>
        <fullName evidence="12">Electron transport complex subunit RsxD</fullName>
    </recommendedName>
</protein>
<evidence type="ECO:0000256" key="2">
    <source>
        <dbReference type="ARBA" id="ARBA00022553"/>
    </source>
</evidence>
<dbReference type="EMBL" id="UINC01086864">
    <property type="protein sequence ID" value="SVC35713.1"/>
    <property type="molecule type" value="Genomic_DNA"/>
</dbReference>
<evidence type="ECO:0000256" key="1">
    <source>
        <dbReference type="ARBA" id="ARBA00022448"/>
    </source>
</evidence>
<evidence type="ECO:0000256" key="3">
    <source>
        <dbReference type="ARBA" id="ARBA00022630"/>
    </source>
</evidence>
<feature type="transmembrane region" description="Helical" evidence="10">
    <location>
        <begin position="52"/>
        <end position="69"/>
    </location>
</feature>
<feature type="non-terminal residue" evidence="11">
    <location>
        <position position="290"/>
    </location>
</feature>
<keyword evidence="8 10" id="KW-1133">Transmembrane helix</keyword>
<feature type="transmembrane region" description="Helical" evidence="10">
    <location>
        <begin position="100"/>
        <end position="119"/>
    </location>
</feature>
<keyword evidence="7" id="KW-0249">Electron transport</keyword>
<dbReference type="AlphaFoldDB" id="A0A382LHL5"/>
<dbReference type="InterPro" id="IPR011303">
    <property type="entry name" value="RnfD_bac"/>
</dbReference>
<dbReference type="GO" id="GO:0005886">
    <property type="term" value="C:plasma membrane"/>
    <property type="evidence" value="ECO:0007669"/>
    <property type="project" value="TreeGrafter"/>
</dbReference>
<dbReference type="GO" id="GO:0055085">
    <property type="term" value="P:transmembrane transport"/>
    <property type="evidence" value="ECO:0007669"/>
    <property type="project" value="InterPro"/>
</dbReference>
<name>A0A382LHL5_9ZZZZ</name>
<evidence type="ECO:0000256" key="10">
    <source>
        <dbReference type="SAM" id="Phobius"/>
    </source>
</evidence>
<feature type="transmembrane region" description="Helical" evidence="10">
    <location>
        <begin position="264"/>
        <end position="284"/>
    </location>
</feature>
<dbReference type="Pfam" id="PF03116">
    <property type="entry name" value="NQR2_RnfD_RnfE"/>
    <property type="match status" value="1"/>
</dbReference>
<evidence type="ECO:0000313" key="11">
    <source>
        <dbReference type="EMBL" id="SVC35713.1"/>
    </source>
</evidence>
<gene>
    <name evidence="11" type="ORF">METZ01_LOCUS288567</name>
</gene>
<evidence type="ECO:0008006" key="12">
    <source>
        <dbReference type="Google" id="ProtNLM"/>
    </source>
</evidence>
<dbReference type="InterPro" id="IPR004338">
    <property type="entry name" value="NqrB/RnfD"/>
</dbReference>
<dbReference type="PANTHER" id="PTHR30578">
    <property type="entry name" value="ELECTRON TRANSPORT COMPLEX PROTEIN RNFD"/>
    <property type="match status" value="1"/>
</dbReference>
<feature type="transmembrane region" description="Helical" evidence="10">
    <location>
        <begin position="205"/>
        <end position="223"/>
    </location>
</feature>
<keyword evidence="9 10" id="KW-0472">Membrane</keyword>
<dbReference type="GO" id="GO:0022900">
    <property type="term" value="P:electron transport chain"/>
    <property type="evidence" value="ECO:0007669"/>
    <property type="project" value="InterPro"/>
</dbReference>
<evidence type="ECO:0000256" key="6">
    <source>
        <dbReference type="ARBA" id="ARBA00022967"/>
    </source>
</evidence>
<keyword evidence="4" id="KW-0288">FMN</keyword>
<keyword evidence="3" id="KW-0285">Flavoprotein</keyword>
<evidence type="ECO:0000256" key="8">
    <source>
        <dbReference type="ARBA" id="ARBA00022989"/>
    </source>
</evidence>
<keyword evidence="6" id="KW-1278">Translocase</keyword>
<dbReference type="PANTHER" id="PTHR30578:SF0">
    <property type="entry name" value="ION-TRANSLOCATING OXIDOREDUCTASE COMPLEX SUBUNIT D"/>
    <property type="match status" value="1"/>
</dbReference>
<organism evidence="11">
    <name type="scientific">marine metagenome</name>
    <dbReference type="NCBI Taxonomy" id="408172"/>
    <lineage>
        <taxon>unclassified sequences</taxon>
        <taxon>metagenomes</taxon>
        <taxon>ecological metagenomes</taxon>
    </lineage>
</organism>
<evidence type="ECO:0000256" key="9">
    <source>
        <dbReference type="ARBA" id="ARBA00023136"/>
    </source>
</evidence>
<evidence type="ECO:0000256" key="4">
    <source>
        <dbReference type="ARBA" id="ARBA00022643"/>
    </source>
</evidence>
<feature type="transmembrane region" description="Helical" evidence="10">
    <location>
        <begin position="235"/>
        <end position="252"/>
    </location>
</feature>
<proteinExistence type="predicted"/>
<keyword evidence="2" id="KW-0597">Phosphoprotein</keyword>
<evidence type="ECO:0000256" key="7">
    <source>
        <dbReference type="ARBA" id="ARBA00022982"/>
    </source>
</evidence>